<sequence length="105" mass="12159">MNTSTGSGLHPIELTAHTLLNGSFENLNENFNMLNQSQVILLTRLKIIESKLNNFKELIGNNYINEKKLTEKFKKIKSLRKRLEFVLLKLDKIDKRVAKLEEGMD</sequence>
<keyword evidence="2" id="KW-1185">Reference proteome</keyword>
<comment type="caution">
    <text evidence="1">The sequence shown here is derived from an EMBL/GenBank/DDBJ whole genome shotgun (WGS) entry which is preliminary data.</text>
</comment>
<evidence type="ECO:0000313" key="1">
    <source>
        <dbReference type="EMBL" id="CAI5759789.1"/>
    </source>
</evidence>
<dbReference type="OrthoDB" id="3989460at2759"/>
<reference evidence="1" key="1">
    <citation type="submission" date="2022-12" db="EMBL/GenBank/DDBJ databases">
        <authorList>
            <person name="Brejova B."/>
        </authorList>
    </citation>
    <scope>NUCLEOTIDE SEQUENCE</scope>
</reference>
<organism evidence="1 2">
    <name type="scientific">Candida verbasci</name>
    <dbReference type="NCBI Taxonomy" id="1227364"/>
    <lineage>
        <taxon>Eukaryota</taxon>
        <taxon>Fungi</taxon>
        <taxon>Dikarya</taxon>
        <taxon>Ascomycota</taxon>
        <taxon>Saccharomycotina</taxon>
        <taxon>Pichiomycetes</taxon>
        <taxon>Debaryomycetaceae</taxon>
        <taxon>Candida/Lodderomyces clade</taxon>
        <taxon>Candida</taxon>
    </lineage>
</organism>
<proteinExistence type="predicted"/>
<accession>A0A9W4U085</accession>
<dbReference type="Proteomes" id="UP001152885">
    <property type="component" value="Unassembled WGS sequence"/>
</dbReference>
<gene>
    <name evidence="1" type="ORF">CANVERA_P4301</name>
</gene>
<protein>
    <submittedName>
        <fullName evidence="1">Uncharacterized protein</fullName>
    </submittedName>
</protein>
<evidence type="ECO:0000313" key="2">
    <source>
        <dbReference type="Proteomes" id="UP001152885"/>
    </source>
</evidence>
<name>A0A9W4U085_9ASCO</name>
<dbReference type="EMBL" id="CANTUO010000005">
    <property type="protein sequence ID" value="CAI5759789.1"/>
    <property type="molecule type" value="Genomic_DNA"/>
</dbReference>
<dbReference type="AlphaFoldDB" id="A0A9W4U085"/>